<name>A0AAE0WBN1_9BIVA</name>
<dbReference type="EMBL" id="JAEAOA010000502">
    <property type="protein sequence ID" value="KAK3608279.1"/>
    <property type="molecule type" value="Genomic_DNA"/>
</dbReference>
<accession>A0AAE0WBN1</accession>
<gene>
    <name evidence="1" type="ORF">CHS0354_007311</name>
</gene>
<reference evidence="1" key="1">
    <citation type="journal article" date="2021" name="Genome Biol. Evol.">
        <title>A High-Quality Reference Genome for a Parasitic Bivalve with Doubly Uniparental Inheritance (Bivalvia: Unionida).</title>
        <authorList>
            <person name="Smith C.H."/>
        </authorList>
    </citation>
    <scope>NUCLEOTIDE SEQUENCE</scope>
    <source>
        <strain evidence="1">CHS0354</strain>
    </source>
</reference>
<proteinExistence type="predicted"/>
<reference evidence="1" key="2">
    <citation type="journal article" date="2021" name="Genome Biol. Evol.">
        <title>Developing a high-quality reference genome for a parasitic bivalve with doubly uniparental inheritance (Bivalvia: Unionida).</title>
        <authorList>
            <person name="Smith C.H."/>
        </authorList>
    </citation>
    <scope>NUCLEOTIDE SEQUENCE</scope>
    <source>
        <strain evidence="1">CHS0354</strain>
        <tissue evidence="1">Mantle</tissue>
    </source>
</reference>
<reference evidence="1" key="3">
    <citation type="submission" date="2023-05" db="EMBL/GenBank/DDBJ databases">
        <authorList>
            <person name="Smith C.H."/>
        </authorList>
    </citation>
    <scope>NUCLEOTIDE SEQUENCE</scope>
    <source>
        <strain evidence="1">CHS0354</strain>
        <tissue evidence="1">Mantle</tissue>
    </source>
</reference>
<keyword evidence="2" id="KW-1185">Reference proteome</keyword>
<organism evidence="1 2">
    <name type="scientific">Potamilus streckersoni</name>
    <dbReference type="NCBI Taxonomy" id="2493646"/>
    <lineage>
        <taxon>Eukaryota</taxon>
        <taxon>Metazoa</taxon>
        <taxon>Spiralia</taxon>
        <taxon>Lophotrochozoa</taxon>
        <taxon>Mollusca</taxon>
        <taxon>Bivalvia</taxon>
        <taxon>Autobranchia</taxon>
        <taxon>Heteroconchia</taxon>
        <taxon>Palaeoheterodonta</taxon>
        <taxon>Unionida</taxon>
        <taxon>Unionoidea</taxon>
        <taxon>Unionidae</taxon>
        <taxon>Ambleminae</taxon>
        <taxon>Lampsilini</taxon>
        <taxon>Potamilus</taxon>
    </lineage>
</organism>
<dbReference type="Proteomes" id="UP001195483">
    <property type="component" value="Unassembled WGS sequence"/>
</dbReference>
<evidence type="ECO:0000313" key="1">
    <source>
        <dbReference type="EMBL" id="KAK3608279.1"/>
    </source>
</evidence>
<evidence type="ECO:0000313" key="2">
    <source>
        <dbReference type="Proteomes" id="UP001195483"/>
    </source>
</evidence>
<sequence>MHVEEDSGFDIDDVAIGLENVKCLNHGYKGILTAILSNNRCLHRAKKPLQRANDTATALKKNYSQAARQDPARMLWIDSAAAMNAKSKSHAPLVIIYQSPSLNHDCTMLLAYQQNQLDGHPLKNHGGV</sequence>
<protein>
    <submittedName>
        <fullName evidence="1">Uncharacterized protein</fullName>
    </submittedName>
</protein>
<dbReference type="AlphaFoldDB" id="A0AAE0WBN1"/>
<comment type="caution">
    <text evidence="1">The sequence shown here is derived from an EMBL/GenBank/DDBJ whole genome shotgun (WGS) entry which is preliminary data.</text>
</comment>